<name>A0ABD0U1A0_DENTH</name>
<gene>
    <name evidence="1" type="ORF">M5K25_024041</name>
</gene>
<sequence length="337" mass="37597">MVCSARIVVEKFYVNVFIEWNETDCWIIQQLLIGTLGAPIRRKPAFKSLGDHFNRAGQNLITSCSSIKYIVITLSLDNLFICIRKLHITSLLKPEDITTSSFSSSEIPTLVEIKGAFTDFLSFSDVGLVSVSLKSSFLYSENTDSWKVDVSAESLYTRLSVQEHRLNVPIKRLMLWGFRYSCGLVMGTSDGKSIVDVAIEGVIVEAPADEVAVGGRRHSLLLVVLYGCMKEAFVWFGDIDHGFVLDNQGRTDILRSPFFDVHFGADETADDYVDKILYQLTLAIEQHHPPGHWYIINRPSISPDLATSSATTTRGVLLLSMALLIVACLLLRQTILQ</sequence>
<keyword evidence="2" id="KW-1185">Reference proteome</keyword>
<organism evidence="1 2">
    <name type="scientific">Dendrobium thyrsiflorum</name>
    <name type="common">Pinecone-like raceme dendrobium</name>
    <name type="synonym">Orchid</name>
    <dbReference type="NCBI Taxonomy" id="117978"/>
    <lineage>
        <taxon>Eukaryota</taxon>
        <taxon>Viridiplantae</taxon>
        <taxon>Streptophyta</taxon>
        <taxon>Embryophyta</taxon>
        <taxon>Tracheophyta</taxon>
        <taxon>Spermatophyta</taxon>
        <taxon>Magnoliopsida</taxon>
        <taxon>Liliopsida</taxon>
        <taxon>Asparagales</taxon>
        <taxon>Orchidaceae</taxon>
        <taxon>Epidendroideae</taxon>
        <taxon>Malaxideae</taxon>
        <taxon>Dendrobiinae</taxon>
        <taxon>Dendrobium</taxon>
    </lineage>
</organism>
<dbReference type="EMBL" id="JANQDX010000018">
    <property type="protein sequence ID" value="KAL0905608.1"/>
    <property type="molecule type" value="Genomic_DNA"/>
</dbReference>
<dbReference type="Proteomes" id="UP001552299">
    <property type="component" value="Unassembled WGS sequence"/>
</dbReference>
<reference evidence="1 2" key="1">
    <citation type="journal article" date="2024" name="Plant Biotechnol. J.">
        <title>Dendrobium thyrsiflorum genome and its molecular insights into genes involved in important horticultural traits.</title>
        <authorList>
            <person name="Chen B."/>
            <person name="Wang J.Y."/>
            <person name="Zheng P.J."/>
            <person name="Li K.L."/>
            <person name="Liang Y.M."/>
            <person name="Chen X.F."/>
            <person name="Zhang C."/>
            <person name="Zhao X."/>
            <person name="He X."/>
            <person name="Zhang G.Q."/>
            <person name="Liu Z.J."/>
            <person name="Xu Q."/>
        </authorList>
    </citation>
    <scope>NUCLEOTIDE SEQUENCE [LARGE SCALE GENOMIC DNA]</scope>
    <source>
        <strain evidence="1">GZMU011</strain>
    </source>
</reference>
<dbReference type="AlphaFoldDB" id="A0ABD0U1A0"/>
<evidence type="ECO:0000313" key="1">
    <source>
        <dbReference type="EMBL" id="KAL0905608.1"/>
    </source>
</evidence>
<protein>
    <submittedName>
        <fullName evidence="1">Uncharacterized protein</fullName>
    </submittedName>
</protein>
<accession>A0ABD0U1A0</accession>
<proteinExistence type="predicted"/>
<evidence type="ECO:0000313" key="2">
    <source>
        <dbReference type="Proteomes" id="UP001552299"/>
    </source>
</evidence>
<comment type="caution">
    <text evidence="1">The sequence shown here is derived from an EMBL/GenBank/DDBJ whole genome shotgun (WGS) entry which is preliminary data.</text>
</comment>